<accession>A0A812WY89</accession>
<evidence type="ECO:0000259" key="3">
    <source>
        <dbReference type="Pfam" id="PF00078"/>
    </source>
</evidence>
<proteinExistence type="predicted"/>
<dbReference type="OrthoDB" id="447596at2759"/>
<feature type="region of interest" description="Disordered" evidence="2">
    <location>
        <begin position="266"/>
        <end position="312"/>
    </location>
</feature>
<feature type="non-terminal residue" evidence="5">
    <location>
        <position position="1"/>
    </location>
</feature>
<evidence type="ECO:0000313" key="6">
    <source>
        <dbReference type="Proteomes" id="UP000601435"/>
    </source>
</evidence>
<keyword evidence="1" id="KW-0175">Coiled coil</keyword>
<dbReference type="EMBL" id="CAJNJA010035628">
    <property type="protein sequence ID" value="CAE7709065.1"/>
    <property type="molecule type" value="Genomic_DNA"/>
</dbReference>
<dbReference type="GO" id="GO:0003824">
    <property type="term" value="F:catalytic activity"/>
    <property type="evidence" value="ECO:0007669"/>
    <property type="project" value="InterPro"/>
</dbReference>
<feature type="region of interest" description="Disordered" evidence="2">
    <location>
        <begin position="1"/>
        <end position="20"/>
    </location>
</feature>
<dbReference type="Proteomes" id="UP000601435">
    <property type="component" value="Unassembled WGS sequence"/>
</dbReference>
<feature type="region of interest" description="Disordered" evidence="2">
    <location>
        <begin position="45"/>
        <end position="86"/>
    </location>
</feature>
<gene>
    <name evidence="5" type="ORF">SNEC2469_LOCUS20452</name>
</gene>
<sequence>PLKARQIRQAQRAAEHHAAGQVTKPVFKALNRVWSTLPEEAKEAISKAGFEVKPSPPPGLPASGRQQRGGTGKGRVSFAVEGSGDSGQAETVKSLFASASDAQRELLAQLGFVEPEEQPIDLTALCKQHISSLPEDIRKFVEEPPERPPTPQEVMSEKSRLFKVATTDLRDIIFKKSALQLRLNKHKEQYASMLEDMQSINEKLDARQKEVSSLQLELQSSVNASPAPEALPDAAEALVKQVEAMEVDQIDEYRKRIVLAFDEAAKRRRTDAPDNKPAPPSPAPPEQGPGQQEASEGAKARSSPGHPEKGPCFAHTAFEAALPPDACEELWKQSRIRLKMWKHLKEVLDQHSCIPEEEEATLLALAELDEVKDNEDGLEGWTVYQLLTKVSECATSGFEILAQAVDDIIVGLSCRKSRTIRIRSSNLTQWRPETQKWMQSLSDDVILVQETHLTSKGVAEALAAMHKVGYEMLGGEAATSAKQGTNGGVSLLLLSLYLKNSTPIQCHPNAEILGRLTALLKGHVGQWIVAGDFNVSPNELADTNIVSELGGQILCAGEPTTHGGSELDFVITSSAVAGHTSLQLDWSAPHRPHASLCITLEMPCHQDKALRLPGFLVKDSVEDASLELNLPEVESLQVLGQDLSSDDISRRWAAISKWCQQAMYPDETEPRGGSLGLHRLPQVPGQPCKPYSTQAGLWLRVESWLNAVTKAKIKLSKKTISEVLEQLEFHAKEDSEADCCRAEILAHLLGSAVMSKENEEYVRGCVKQAQSEHLAEAKQTYQSWLEGAQVKGMRPLYKAIRSHEQVLVRPFRDKEAALRPYLRYYQWQEIWKSQPNPVDPVVPELLSRAVEEAASLPAITAAKLQTKFHCLPEKAPGVDGWNNRMLKQLPPGALEPLAQFLNHMEATGKAPGQWRVVKFAMLAKKSSIERPIGLCDVVYKAWLQVRYSLVQAWMKQYEQWAPWDAAKPGVTCLSVSIARIFKSEVAVATGRHRATLFLDLTTFYETLAHSRLIASAQELAFPASLLNIAIQIYRGARIIDAEGTMSPVCYTGCGVVAGCPVAPALSKLALYRPCRAVQNTGLLAGLDTWIDDVSMDTEDADPQRAAQKIVALYRTISVELDNAELLISASKSAFVCTDRHTQHRLRQLLLPDDPPVLHLVKDLGVDSAGARRRRVATSNARISKASCRSGKLTRLRIPNPKKRAQIAATGVETAATFGHQGQGISPKRMKVLRAIAGGHYGKLSFGSLDLIFDLSHVGSGVSRSPQRWTIATGPIGAMQCYLLDMGFEAPTMDIW</sequence>
<protein>
    <recommendedName>
        <fullName evidence="7">Reverse transcriptase domain-containing protein</fullName>
    </recommendedName>
</protein>
<dbReference type="Gene3D" id="3.60.10.10">
    <property type="entry name" value="Endonuclease/exonuclease/phosphatase"/>
    <property type="match status" value="1"/>
</dbReference>
<dbReference type="Pfam" id="PF03372">
    <property type="entry name" value="Exo_endo_phos"/>
    <property type="match status" value="1"/>
</dbReference>
<comment type="caution">
    <text evidence="5">The sequence shown here is derived from an EMBL/GenBank/DDBJ whole genome shotgun (WGS) entry which is preliminary data.</text>
</comment>
<evidence type="ECO:0000256" key="1">
    <source>
        <dbReference type="SAM" id="Coils"/>
    </source>
</evidence>
<feature type="coiled-coil region" evidence="1">
    <location>
        <begin position="176"/>
        <end position="217"/>
    </location>
</feature>
<dbReference type="PANTHER" id="PTHR19446">
    <property type="entry name" value="REVERSE TRANSCRIPTASES"/>
    <property type="match status" value="1"/>
</dbReference>
<reference evidence="5" key="1">
    <citation type="submission" date="2021-02" db="EMBL/GenBank/DDBJ databases">
        <authorList>
            <person name="Dougan E. K."/>
            <person name="Rhodes N."/>
            <person name="Thang M."/>
            <person name="Chan C."/>
        </authorList>
    </citation>
    <scope>NUCLEOTIDE SEQUENCE</scope>
</reference>
<evidence type="ECO:0000259" key="4">
    <source>
        <dbReference type="Pfam" id="PF03372"/>
    </source>
</evidence>
<name>A0A812WY89_9DINO</name>
<dbReference type="SUPFAM" id="SSF56219">
    <property type="entry name" value="DNase I-like"/>
    <property type="match status" value="1"/>
</dbReference>
<feature type="compositionally biased region" description="Low complexity" evidence="2">
    <location>
        <begin position="288"/>
        <end position="297"/>
    </location>
</feature>
<dbReference type="InterPro" id="IPR036691">
    <property type="entry name" value="Endo/exonu/phosph_ase_sf"/>
</dbReference>
<feature type="domain" description="Reverse transcriptase" evidence="3">
    <location>
        <begin position="924"/>
        <end position="1136"/>
    </location>
</feature>
<feature type="compositionally biased region" description="Pro residues" evidence="2">
    <location>
        <begin position="276"/>
        <end position="287"/>
    </location>
</feature>
<evidence type="ECO:0000256" key="2">
    <source>
        <dbReference type="SAM" id="MobiDB-lite"/>
    </source>
</evidence>
<dbReference type="Pfam" id="PF00078">
    <property type="entry name" value="RVT_1"/>
    <property type="match status" value="1"/>
</dbReference>
<evidence type="ECO:0008006" key="7">
    <source>
        <dbReference type="Google" id="ProtNLM"/>
    </source>
</evidence>
<evidence type="ECO:0000313" key="5">
    <source>
        <dbReference type="EMBL" id="CAE7709065.1"/>
    </source>
</evidence>
<feature type="non-terminal residue" evidence="5">
    <location>
        <position position="1295"/>
    </location>
</feature>
<dbReference type="InterPro" id="IPR000477">
    <property type="entry name" value="RT_dom"/>
</dbReference>
<dbReference type="InterPro" id="IPR005135">
    <property type="entry name" value="Endo/exonuclease/phosphatase"/>
</dbReference>
<feature type="domain" description="Endonuclease/exonuclease/phosphatase" evidence="4">
    <location>
        <begin position="435"/>
        <end position="585"/>
    </location>
</feature>
<keyword evidence="6" id="KW-1185">Reference proteome</keyword>
<organism evidence="5 6">
    <name type="scientific">Symbiodinium necroappetens</name>
    <dbReference type="NCBI Taxonomy" id="1628268"/>
    <lineage>
        <taxon>Eukaryota</taxon>
        <taxon>Sar</taxon>
        <taxon>Alveolata</taxon>
        <taxon>Dinophyceae</taxon>
        <taxon>Suessiales</taxon>
        <taxon>Symbiodiniaceae</taxon>
        <taxon>Symbiodinium</taxon>
    </lineage>
</organism>